<dbReference type="EMBL" id="JBHTBE010000001">
    <property type="protein sequence ID" value="MFC7267510.1"/>
    <property type="molecule type" value="Genomic_DNA"/>
</dbReference>
<reference evidence="2" key="1">
    <citation type="journal article" date="2019" name="Int. J. Syst. Evol. Microbiol.">
        <title>The Global Catalogue of Microorganisms (GCM) 10K type strain sequencing project: providing services to taxonomists for standard genome sequencing and annotation.</title>
        <authorList>
            <consortium name="The Broad Institute Genomics Platform"/>
            <consortium name="The Broad Institute Genome Sequencing Center for Infectious Disease"/>
            <person name="Wu L."/>
            <person name="Ma J."/>
        </authorList>
    </citation>
    <scope>NUCLEOTIDE SEQUENCE [LARGE SCALE GENOMIC DNA]</scope>
    <source>
        <strain evidence="2">CGMCC 1.15772</strain>
    </source>
</reference>
<proteinExistence type="predicted"/>
<organism evidence="1 2">
    <name type="scientific">Microbacterium fluvii</name>
    <dbReference type="NCBI Taxonomy" id="415215"/>
    <lineage>
        <taxon>Bacteria</taxon>
        <taxon>Bacillati</taxon>
        <taxon>Actinomycetota</taxon>
        <taxon>Actinomycetes</taxon>
        <taxon>Micrococcales</taxon>
        <taxon>Microbacteriaceae</taxon>
        <taxon>Microbacterium</taxon>
    </lineage>
</organism>
<evidence type="ECO:0000313" key="1">
    <source>
        <dbReference type="EMBL" id="MFC7267510.1"/>
    </source>
</evidence>
<dbReference type="PROSITE" id="PS51318">
    <property type="entry name" value="TAT"/>
    <property type="match status" value="1"/>
</dbReference>
<evidence type="ECO:0000313" key="2">
    <source>
        <dbReference type="Proteomes" id="UP001596507"/>
    </source>
</evidence>
<name>A0ABW2H8U3_9MICO</name>
<keyword evidence="2" id="KW-1185">Reference proteome</keyword>
<comment type="caution">
    <text evidence="1">The sequence shown here is derived from an EMBL/GenBank/DDBJ whole genome shotgun (WGS) entry which is preliminary data.</text>
</comment>
<dbReference type="Proteomes" id="UP001596507">
    <property type="component" value="Unassembled WGS sequence"/>
</dbReference>
<accession>A0ABW2H8U3</accession>
<sequence length="357" mass="37516">MQKARSARLEPLSEGTKPALSRRQLIQAGVWAAPVLVLATAAPAAAASQAPTAPSIPWEFASSTVSWLYGSNQYPAGVTSTASVRVSAAAQASLGGITLNAVYQTSQIGSTPPNPTSLSGTGWSFVSKSVGASTVTYSFLYAPTVAVGATTNTLSYQLVVGSSMVSQPIVEVTNVANAADATPTTISQRAVTQATASGISFWYFNEGTTGGSNRQSTYLNMQMQVGVNYSQLWPVTQMPVTFIAEASFPAAYVADAAPTISSNNNWKYVDRRVEGSNIIFRFAFVKADRTTPRPLQATNANGVAQVADRVTDTDVVHFRVNLTSAASGKQIIATYTATPIEPYPADGKSITATKTFN</sequence>
<dbReference type="InterPro" id="IPR006311">
    <property type="entry name" value="TAT_signal"/>
</dbReference>
<evidence type="ECO:0008006" key="3">
    <source>
        <dbReference type="Google" id="ProtNLM"/>
    </source>
</evidence>
<protein>
    <recommendedName>
        <fullName evidence="3">Tat pathway signal sequence domain protein</fullName>
    </recommendedName>
</protein>
<gene>
    <name evidence="1" type="ORF">ACFQRL_00910</name>
</gene>
<dbReference type="RefSeq" id="WP_262872447.1">
    <property type="nucleotide sequence ID" value="NZ_BAABKW010000011.1"/>
</dbReference>